<sequence>MVDYSRHNRGQSIGVALGRSTFHWAWLIVCATSYVNSQLHPVTPARYRTLPSLREQAGILDQWRDERVARIPDLLRKYGADAWLISQREYAEDTIWWSVKSATEYAPHRRTILLFHTNASSIGRAPNPLRWVDNGPGPWNELLGALEILNPKHIAVNIDRDISFGGGLHVGELEEMKAYLGVKWTERFVSEPMIGVEYVAGRVDGMLEYYRMLQETTWALIEEAFSEKVIETGITTTEDVEWWYREKMLTLNVSTWNHPRVSVITPESFPGWSGTKDIIQHGDLLHVDFGITAMGLNTDVQHMAYVLRPEEIDAPEELKEGLKKANRMQDIVLHRMNAGKTGNEVLKECLDDMKEQGIEGQVYSHPIGDWGHSAGAVMGFTNLPKYVPVLGELPILPNTYYSIELYAYHFVPERNETLRFRVEENARWVSEKGGWQFVYGRQERFHLIKPRHGIQEDAFLVQRP</sequence>
<name>A0ACB8UD83_9APHY</name>
<protein>
    <submittedName>
        <fullName evidence="1">Uncharacterized protein</fullName>
    </submittedName>
</protein>
<evidence type="ECO:0000313" key="1">
    <source>
        <dbReference type="EMBL" id="KAI0092206.1"/>
    </source>
</evidence>
<proteinExistence type="predicted"/>
<dbReference type="EMBL" id="MU274904">
    <property type="protein sequence ID" value="KAI0092206.1"/>
    <property type="molecule type" value="Genomic_DNA"/>
</dbReference>
<reference evidence="1" key="1">
    <citation type="journal article" date="2021" name="Environ. Microbiol.">
        <title>Gene family expansions and transcriptome signatures uncover fungal adaptations to wood decay.</title>
        <authorList>
            <person name="Hage H."/>
            <person name="Miyauchi S."/>
            <person name="Viragh M."/>
            <person name="Drula E."/>
            <person name="Min B."/>
            <person name="Chaduli D."/>
            <person name="Navarro D."/>
            <person name="Favel A."/>
            <person name="Norest M."/>
            <person name="Lesage-Meessen L."/>
            <person name="Balint B."/>
            <person name="Merenyi Z."/>
            <person name="de Eugenio L."/>
            <person name="Morin E."/>
            <person name="Martinez A.T."/>
            <person name="Baldrian P."/>
            <person name="Stursova M."/>
            <person name="Martinez M.J."/>
            <person name="Novotny C."/>
            <person name="Magnuson J.K."/>
            <person name="Spatafora J.W."/>
            <person name="Maurice S."/>
            <person name="Pangilinan J."/>
            <person name="Andreopoulos W."/>
            <person name="LaButti K."/>
            <person name="Hundley H."/>
            <person name="Na H."/>
            <person name="Kuo A."/>
            <person name="Barry K."/>
            <person name="Lipzen A."/>
            <person name="Henrissat B."/>
            <person name="Riley R."/>
            <person name="Ahrendt S."/>
            <person name="Nagy L.G."/>
            <person name="Grigoriev I.V."/>
            <person name="Martin F."/>
            <person name="Rosso M.N."/>
        </authorList>
    </citation>
    <scope>NUCLEOTIDE SEQUENCE</scope>
    <source>
        <strain evidence="1">CBS 384.51</strain>
    </source>
</reference>
<comment type="caution">
    <text evidence="1">The sequence shown here is derived from an EMBL/GenBank/DDBJ whole genome shotgun (WGS) entry which is preliminary data.</text>
</comment>
<evidence type="ECO:0000313" key="2">
    <source>
        <dbReference type="Proteomes" id="UP001055072"/>
    </source>
</evidence>
<gene>
    <name evidence="1" type="ORF">BDY19DRAFT_928839</name>
</gene>
<keyword evidence="2" id="KW-1185">Reference proteome</keyword>
<accession>A0ACB8UD83</accession>
<dbReference type="Proteomes" id="UP001055072">
    <property type="component" value="Unassembled WGS sequence"/>
</dbReference>
<organism evidence="1 2">
    <name type="scientific">Irpex rosettiformis</name>
    <dbReference type="NCBI Taxonomy" id="378272"/>
    <lineage>
        <taxon>Eukaryota</taxon>
        <taxon>Fungi</taxon>
        <taxon>Dikarya</taxon>
        <taxon>Basidiomycota</taxon>
        <taxon>Agaricomycotina</taxon>
        <taxon>Agaricomycetes</taxon>
        <taxon>Polyporales</taxon>
        <taxon>Irpicaceae</taxon>
        <taxon>Irpex</taxon>
    </lineage>
</organism>